<evidence type="ECO:0000313" key="3">
    <source>
        <dbReference type="Proteomes" id="UP001256646"/>
    </source>
</evidence>
<keyword evidence="3" id="KW-1185">Reference proteome</keyword>
<name>A0ABU1EIB0_9CLOT</name>
<organism evidence="2 3">
    <name type="scientific">Clostridium aquiflavi</name>
    <dbReference type="NCBI Taxonomy" id="3073603"/>
    <lineage>
        <taxon>Bacteria</taxon>
        <taxon>Bacillati</taxon>
        <taxon>Bacillota</taxon>
        <taxon>Clostridia</taxon>
        <taxon>Eubacteriales</taxon>
        <taxon>Clostridiaceae</taxon>
        <taxon>Clostridium</taxon>
    </lineage>
</organism>
<dbReference type="RefSeq" id="WP_309556650.1">
    <property type="nucleotide sequence ID" value="NZ_JAVJAN010000028.1"/>
</dbReference>
<feature type="coiled-coil region" evidence="1">
    <location>
        <begin position="329"/>
        <end position="356"/>
    </location>
</feature>
<reference evidence="2 3" key="1">
    <citation type="submission" date="2023-09" db="EMBL/GenBank/DDBJ databases">
        <authorList>
            <person name="Zhai L."/>
        </authorList>
    </citation>
    <scope>NUCLEOTIDE SEQUENCE [LARGE SCALE GENOMIC DNA]</scope>
    <source>
        <strain evidence="2 3">5 N-1</strain>
    </source>
</reference>
<dbReference type="EMBL" id="JAVJAN010000028">
    <property type="protein sequence ID" value="MDR5588014.1"/>
    <property type="molecule type" value="Genomic_DNA"/>
</dbReference>
<protein>
    <recommendedName>
        <fullName evidence="4">HEPN AbiU2-like domain-containing protein</fullName>
    </recommendedName>
</protein>
<evidence type="ECO:0000313" key="2">
    <source>
        <dbReference type="EMBL" id="MDR5588014.1"/>
    </source>
</evidence>
<sequence>MEVSIVISKDTRIFEIGKLTFEIGRDGVIEKLTKEIIDDNFKDNFDFIKDIEKWICNDVDKQRNNIVGMTKGLLFIYCERGSELLRDFLICYNNDTVINLIASRAIYQLEDFQNNFNNKDDLDLYILRLDEIIYIFENEILLIEDITLKKVKEKMSKIYERKDNVLTIRMRRGYISDILLYNCERWKEEIMKEDEKITSELDEFVARRTYEQNSFKELGFYKNIIKPDKWTEFEEMTDLIRNELVRFDVNINYCDKIEKFINNEFSKDGVFPSDIMFISNFWNNAISEMTLVATKIYSQARPNSSNPNFGFDYLKYFICTNSENKETAVKIMGKQLKELIKEAKELVNRIEILRNAYIAHYDLTKLKEARRIQLDLEEFKRIHSISSRVFEILSLYRFHYYDSAYMNLIKYNGFESIVCKNYFMNKAQKTDLDRYLDVLRLNLKPKFIERIEKINNMRNQVKENYDGK</sequence>
<proteinExistence type="predicted"/>
<keyword evidence="1" id="KW-0175">Coiled coil</keyword>
<dbReference type="Proteomes" id="UP001256646">
    <property type="component" value="Unassembled WGS sequence"/>
</dbReference>
<gene>
    <name evidence="2" type="ORF">RGC78_11100</name>
</gene>
<evidence type="ECO:0000256" key="1">
    <source>
        <dbReference type="SAM" id="Coils"/>
    </source>
</evidence>
<evidence type="ECO:0008006" key="4">
    <source>
        <dbReference type="Google" id="ProtNLM"/>
    </source>
</evidence>
<comment type="caution">
    <text evidence="2">The sequence shown here is derived from an EMBL/GenBank/DDBJ whole genome shotgun (WGS) entry which is preliminary data.</text>
</comment>
<accession>A0ABU1EIB0</accession>